<dbReference type="Gene3D" id="6.10.340.10">
    <property type="match status" value="1"/>
</dbReference>
<evidence type="ECO:0000256" key="4">
    <source>
        <dbReference type="ARBA" id="ARBA00022679"/>
    </source>
</evidence>
<dbReference type="InterPro" id="IPR003594">
    <property type="entry name" value="HATPase_dom"/>
</dbReference>
<sequence length="583" mass="67969">MDKMKVFNFNNIGLRQKLLIIYIFAVFIPITLTHIVFYQVTSNNVRTQKMNDISLTVKKMSNDFLIAIEDAVGISSMLYTDYELYNFLETKYESTTDYIHAYHDYYDNISKEVPLYSPVHSINLYTNNETVIYAGGIKQIDTLVKDSEWYKDSELVRNSYPVLTRRIGESGKLDTFSLIRELDNYVTIDSTQKILEIKLDLRLMYNLFNDVTFPGDIYLLNGQGMIEYTTNPKVNWAEGNIKYPSVKLPDDHVVFEESFNLKYLNNWKVVGVAQEHVLLEEVESSRNFILYLALINLIFPSLFIIYITSSLHFRILRILKHMRKVEDQHFELIEGARHGDEIGELTQAFNRMASKIKKLINEVYIADIQKKNLELQRKQAQLSALQSQINPHFLFNVLETIRMRSILKKEDETAKIIHNIASMLRKSFIWGKDWVKVEEEIYLIKCFLEIQYYRFDDKMQYHIDVDPDAYNCLIPNMSLIPFVENASIHGIEPIKGKGMINISIKSNRDHLICEITDTGQGMDKEEYERLLQSLEEAEDIGEHVGIKNVYCRLKLHYEDNFEFSITSTKGAGTTISIILPCIR</sequence>
<name>A0A4R2B868_9BACI</name>
<evidence type="ECO:0000256" key="5">
    <source>
        <dbReference type="ARBA" id="ARBA00022777"/>
    </source>
</evidence>
<keyword evidence="3" id="KW-0597">Phosphoprotein</keyword>
<dbReference type="PANTHER" id="PTHR34220:SF7">
    <property type="entry name" value="SENSOR HISTIDINE KINASE YPDA"/>
    <property type="match status" value="1"/>
</dbReference>
<dbReference type="PANTHER" id="PTHR34220">
    <property type="entry name" value="SENSOR HISTIDINE KINASE YPDA"/>
    <property type="match status" value="1"/>
</dbReference>
<dbReference type="Proteomes" id="UP000295689">
    <property type="component" value="Unassembled WGS sequence"/>
</dbReference>
<dbReference type="PROSITE" id="PS50885">
    <property type="entry name" value="HAMP"/>
    <property type="match status" value="1"/>
</dbReference>
<evidence type="ECO:0000259" key="8">
    <source>
        <dbReference type="PROSITE" id="PS50885"/>
    </source>
</evidence>
<dbReference type="InterPro" id="IPR036890">
    <property type="entry name" value="HATPase_C_sf"/>
</dbReference>
<keyword evidence="6 7" id="KW-0472">Membrane</keyword>
<evidence type="ECO:0000256" key="3">
    <source>
        <dbReference type="ARBA" id="ARBA00022553"/>
    </source>
</evidence>
<feature type="transmembrane region" description="Helical" evidence="7">
    <location>
        <begin position="20"/>
        <end position="40"/>
    </location>
</feature>
<dbReference type="InterPro" id="IPR003660">
    <property type="entry name" value="HAMP_dom"/>
</dbReference>
<keyword evidence="2" id="KW-1003">Cell membrane</keyword>
<organism evidence="9 10">
    <name type="scientific">Mesobacillus foraminis</name>
    <dbReference type="NCBI Taxonomy" id="279826"/>
    <lineage>
        <taxon>Bacteria</taxon>
        <taxon>Bacillati</taxon>
        <taxon>Bacillota</taxon>
        <taxon>Bacilli</taxon>
        <taxon>Bacillales</taxon>
        <taxon>Bacillaceae</taxon>
        <taxon>Mesobacillus</taxon>
    </lineage>
</organism>
<keyword evidence="5 9" id="KW-0418">Kinase</keyword>
<dbReference type="InterPro" id="IPR050640">
    <property type="entry name" value="Bact_2-comp_sensor_kinase"/>
</dbReference>
<dbReference type="GO" id="GO:0000155">
    <property type="term" value="F:phosphorelay sensor kinase activity"/>
    <property type="evidence" value="ECO:0007669"/>
    <property type="project" value="InterPro"/>
</dbReference>
<dbReference type="GO" id="GO:0005886">
    <property type="term" value="C:plasma membrane"/>
    <property type="evidence" value="ECO:0007669"/>
    <property type="project" value="UniProtKB-SubCell"/>
</dbReference>
<dbReference type="Gene3D" id="3.30.565.10">
    <property type="entry name" value="Histidine kinase-like ATPase, C-terminal domain"/>
    <property type="match status" value="1"/>
</dbReference>
<accession>A0A4R2B868</accession>
<dbReference type="Pfam" id="PF06580">
    <property type="entry name" value="His_kinase"/>
    <property type="match status" value="1"/>
</dbReference>
<proteinExistence type="predicted"/>
<keyword evidence="4" id="KW-0808">Transferase</keyword>
<evidence type="ECO:0000256" key="6">
    <source>
        <dbReference type="ARBA" id="ARBA00023136"/>
    </source>
</evidence>
<keyword evidence="10" id="KW-1185">Reference proteome</keyword>
<feature type="domain" description="HAMP" evidence="8">
    <location>
        <begin position="309"/>
        <end position="361"/>
    </location>
</feature>
<dbReference type="CDD" id="cd06225">
    <property type="entry name" value="HAMP"/>
    <property type="match status" value="1"/>
</dbReference>
<dbReference type="EMBL" id="SLVV01000010">
    <property type="protein sequence ID" value="TCN22543.1"/>
    <property type="molecule type" value="Genomic_DNA"/>
</dbReference>
<dbReference type="SUPFAM" id="SSF158472">
    <property type="entry name" value="HAMP domain-like"/>
    <property type="match status" value="1"/>
</dbReference>
<dbReference type="Pfam" id="PF02518">
    <property type="entry name" value="HATPase_c"/>
    <property type="match status" value="1"/>
</dbReference>
<evidence type="ECO:0000256" key="1">
    <source>
        <dbReference type="ARBA" id="ARBA00004651"/>
    </source>
</evidence>
<dbReference type="Pfam" id="PF00672">
    <property type="entry name" value="HAMP"/>
    <property type="match status" value="1"/>
</dbReference>
<comment type="subcellular location">
    <subcellularLocation>
        <location evidence="1">Cell membrane</location>
        <topology evidence="1">Multi-pass membrane protein</topology>
    </subcellularLocation>
</comment>
<evidence type="ECO:0000256" key="2">
    <source>
        <dbReference type="ARBA" id="ARBA00022475"/>
    </source>
</evidence>
<comment type="caution">
    <text evidence="9">The sequence shown here is derived from an EMBL/GenBank/DDBJ whole genome shotgun (WGS) entry which is preliminary data.</text>
</comment>
<dbReference type="InterPro" id="IPR010559">
    <property type="entry name" value="Sig_transdc_His_kin_internal"/>
</dbReference>
<dbReference type="SUPFAM" id="SSF55874">
    <property type="entry name" value="ATPase domain of HSP90 chaperone/DNA topoisomerase II/histidine kinase"/>
    <property type="match status" value="1"/>
</dbReference>
<keyword evidence="7" id="KW-0812">Transmembrane</keyword>
<evidence type="ECO:0000256" key="7">
    <source>
        <dbReference type="SAM" id="Phobius"/>
    </source>
</evidence>
<protein>
    <submittedName>
        <fullName evidence="9">Two-component system sensor histidine kinase YesM</fullName>
    </submittedName>
</protein>
<evidence type="ECO:0000313" key="9">
    <source>
        <dbReference type="EMBL" id="TCN22543.1"/>
    </source>
</evidence>
<reference evidence="9 10" key="1">
    <citation type="journal article" date="2015" name="Stand. Genomic Sci.">
        <title>Genomic Encyclopedia of Bacterial and Archaeal Type Strains, Phase III: the genomes of soil and plant-associated and newly described type strains.</title>
        <authorList>
            <person name="Whitman W.B."/>
            <person name="Woyke T."/>
            <person name="Klenk H.P."/>
            <person name="Zhou Y."/>
            <person name="Lilburn T.G."/>
            <person name="Beck B.J."/>
            <person name="De Vos P."/>
            <person name="Vandamme P."/>
            <person name="Eisen J.A."/>
            <person name="Garrity G."/>
            <person name="Hugenholtz P."/>
            <person name="Kyrpides N.C."/>
        </authorList>
    </citation>
    <scope>NUCLEOTIDE SEQUENCE [LARGE SCALE GENOMIC DNA]</scope>
    <source>
        <strain evidence="9 10">CV53</strain>
    </source>
</reference>
<evidence type="ECO:0000313" key="10">
    <source>
        <dbReference type="Proteomes" id="UP000295689"/>
    </source>
</evidence>
<dbReference type="AlphaFoldDB" id="A0A4R2B868"/>
<keyword evidence="7" id="KW-1133">Transmembrane helix</keyword>
<feature type="transmembrane region" description="Helical" evidence="7">
    <location>
        <begin position="288"/>
        <end position="313"/>
    </location>
</feature>
<gene>
    <name evidence="9" type="ORF">EV146_1108</name>
</gene>